<reference evidence="2 3" key="1">
    <citation type="submission" date="2024-04" db="EMBL/GenBank/DDBJ databases">
        <title>Human intestinal bacterial collection.</title>
        <authorList>
            <person name="Pauvert C."/>
            <person name="Hitch T.C.A."/>
            <person name="Clavel T."/>
        </authorList>
    </citation>
    <scope>NUCLEOTIDE SEQUENCE [LARGE SCALE GENOMIC DNA]</scope>
    <source>
        <strain evidence="2 3">CLA-AA-H174</strain>
    </source>
</reference>
<dbReference type="SMART" id="SM00332">
    <property type="entry name" value="PP2Cc"/>
    <property type="match status" value="1"/>
</dbReference>
<dbReference type="Pfam" id="PF13672">
    <property type="entry name" value="PP2C_2"/>
    <property type="match status" value="1"/>
</dbReference>
<dbReference type="InterPro" id="IPR015655">
    <property type="entry name" value="PP2C"/>
</dbReference>
<dbReference type="Proteomes" id="UP001465717">
    <property type="component" value="Unassembled WGS sequence"/>
</dbReference>
<dbReference type="InterPro" id="IPR036457">
    <property type="entry name" value="PPM-type-like_dom_sf"/>
</dbReference>
<proteinExistence type="predicted"/>
<feature type="domain" description="PPM-type phosphatase" evidence="1">
    <location>
        <begin position="4"/>
        <end position="226"/>
    </location>
</feature>
<accession>A0ABV1FZL1</accession>
<evidence type="ECO:0000313" key="2">
    <source>
        <dbReference type="EMBL" id="MEQ2508581.1"/>
    </source>
</evidence>
<dbReference type="PANTHER" id="PTHR47992">
    <property type="entry name" value="PROTEIN PHOSPHATASE"/>
    <property type="match status" value="1"/>
</dbReference>
<dbReference type="Gene3D" id="3.60.40.10">
    <property type="entry name" value="PPM-type phosphatase domain"/>
    <property type="match status" value="1"/>
</dbReference>
<name>A0ABV1FZL1_9BACT</name>
<dbReference type="SMART" id="SM00331">
    <property type="entry name" value="PP2C_SIG"/>
    <property type="match status" value="1"/>
</dbReference>
<dbReference type="SUPFAM" id="SSF81606">
    <property type="entry name" value="PP2C-like"/>
    <property type="match status" value="1"/>
</dbReference>
<organism evidence="2 3">
    <name type="scientific">Segatella sinensis</name>
    <dbReference type="NCBI Taxonomy" id="3085167"/>
    <lineage>
        <taxon>Bacteria</taxon>
        <taxon>Pseudomonadati</taxon>
        <taxon>Bacteroidota</taxon>
        <taxon>Bacteroidia</taxon>
        <taxon>Bacteroidales</taxon>
        <taxon>Prevotellaceae</taxon>
        <taxon>Segatella</taxon>
    </lineage>
</organism>
<dbReference type="InterPro" id="IPR001932">
    <property type="entry name" value="PPM-type_phosphatase-like_dom"/>
</dbReference>
<keyword evidence="3" id="KW-1185">Reference proteome</keyword>
<evidence type="ECO:0000313" key="3">
    <source>
        <dbReference type="Proteomes" id="UP001465717"/>
    </source>
</evidence>
<dbReference type="CDD" id="cd00143">
    <property type="entry name" value="PP2Cc"/>
    <property type="match status" value="1"/>
</dbReference>
<gene>
    <name evidence="2" type="ORF">AAAT87_09870</name>
</gene>
<dbReference type="EMBL" id="JBBNGE010000032">
    <property type="protein sequence ID" value="MEQ2508581.1"/>
    <property type="molecule type" value="Genomic_DNA"/>
</dbReference>
<sequence length="229" mass="26078">MLMRYASLSKQGARRNNEDYIQAIYHPEENSWMGIICDGMGGHSKGELASQTVAETITRYWQKHLNYKDDQTKVEKACLAAYRRFSQKAENIGNMEMGTTMVMVSIKNTHLTIAHVGDSRCYHFRKKEGCIFQTQDHVKNSSGWEIVARCFFTGRPDVAIPEIHQATLQRGDKILLCSDGLYKSMPTDILKEKVMEEKLPAEILDEFDLLCVESGDDNYSGILLEILDI</sequence>
<dbReference type="RefSeq" id="WP_349226310.1">
    <property type="nucleotide sequence ID" value="NZ_JBBNFG020000004.1"/>
</dbReference>
<comment type="caution">
    <text evidence="2">The sequence shown here is derived from an EMBL/GenBank/DDBJ whole genome shotgun (WGS) entry which is preliminary data.</text>
</comment>
<evidence type="ECO:0000259" key="1">
    <source>
        <dbReference type="PROSITE" id="PS51746"/>
    </source>
</evidence>
<dbReference type="PROSITE" id="PS51746">
    <property type="entry name" value="PPM_2"/>
    <property type="match status" value="1"/>
</dbReference>
<protein>
    <submittedName>
        <fullName evidence="2">Protein phosphatase 2C domain-containing protein</fullName>
    </submittedName>
</protein>